<accession>A0A9Q9CFZ4</accession>
<dbReference type="EMBL" id="CP071249">
    <property type="protein sequence ID" value="UUF06612.1"/>
    <property type="molecule type" value="Genomic_DNA"/>
</dbReference>
<evidence type="ECO:0000313" key="2">
    <source>
        <dbReference type="EMBL" id="UUF07863.1"/>
    </source>
</evidence>
<dbReference type="Proteomes" id="UP001058072">
    <property type="component" value="Chromosome"/>
</dbReference>
<name>A0A9Q9CFZ4_9FIRM</name>
<sequence>MNVYWKPTVNQMMSEDVFNQSLQEVECKISAWGQRELALSGFLLASFVEQKVEEYKRSFIQIEMPFHTEAECQAYLDDFYHEYAEVIKLFPYDRWVWVKKLEVIQYGPYDIQCVHVPSQVLDHKEFPLG</sequence>
<gene>
    <name evidence="1" type="ORF">J0J69_03240</name>
    <name evidence="2" type="ORF">J0J70_09580</name>
</gene>
<proteinExistence type="predicted"/>
<evidence type="ECO:0000313" key="3">
    <source>
        <dbReference type="Proteomes" id="UP001058016"/>
    </source>
</evidence>
<reference evidence="2 3" key="1">
    <citation type="submission" date="2021-03" db="EMBL/GenBank/DDBJ databases">
        <title>Comparative Genomics and Metabolomics in the genus Turicibacter.</title>
        <authorList>
            <person name="Maki J."/>
            <person name="Looft T."/>
        </authorList>
    </citation>
    <scope>NUCLEOTIDE SEQUENCE</scope>
    <source>
        <strain evidence="2">ISU324</strain>
        <strain evidence="1 3">MMM721</strain>
    </source>
</reference>
<dbReference type="Proteomes" id="UP001058016">
    <property type="component" value="Chromosome"/>
</dbReference>
<dbReference type="AlphaFoldDB" id="A0A9Q9CFZ4"/>
<dbReference type="RefSeq" id="WP_055243202.1">
    <property type="nucleotide sequence ID" value="NZ_CP071249.1"/>
</dbReference>
<keyword evidence="3" id="KW-1185">Reference proteome</keyword>
<organism evidence="2 4">
    <name type="scientific">Turicibacter bilis</name>
    <dbReference type="NCBI Taxonomy" id="2735723"/>
    <lineage>
        <taxon>Bacteria</taxon>
        <taxon>Bacillati</taxon>
        <taxon>Bacillota</taxon>
        <taxon>Erysipelotrichia</taxon>
        <taxon>Erysipelotrichales</taxon>
        <taxon>Turicibacteraceae</taxon>
        <taxon>Turicibacter</taxon>
    </lineage>
</organism>
<evidence type="ECO:0000313" key="1">
    <source>
        <dbReference type="EMBL" id="UUF06612.1"/>
    </source>
</evidence>
<protein>
    <submittedName>
        <fullName evidence="2">Uncharacterized protein</fullName>
    </submittedName>
</protein>
<dbReference type="EMBL" id="CP071250">
    <property type="protein sequence ID" value="UUF07863.1"/>
    <property type="molecule type" value="Genomic_DNA"/>
</dbReference>
<evidence type="ECO:0000313" key="4">
    <source>
        <dbReference type="Proteomes" id="UP001058072"/>
    </source>
</evidence>